<dbReference type="SUPFAM" id="SSF55666">
    <property type="entry name" value="Ribonuclease PH domain 2-like"/>
    <property type="match status" value="1"/>
</dbReference>
<dbReference type="GO" id="GO:0071028">
    <property type="term" value="P:nuclear mRNA surveillance"/>
    <property type="evidence" value="ECO:0007669"/>
    <property type="project" value="TreeGrafter"/>
</dbReference>
<dbReference type="Pfam" id="PF01138">
    <property type="entry name" value="RNase_PH"/>
    <property type="match status" value="1"/>
</dbReference>
<dbReference type="GO" id="GO:0034475">
    <property type="term" value="P:U4 snRNA 3'-end processing"/>
    <property type="evidence" value="ECO:0007669"/>
    <property type="project" value="TreeGrafter"/>
</dbReference>
<dbReference type="GO" id="GO:0000176">
    <property type="term" value="C:nuclear exosome (RNase complex)"/>
    <property type="evidence" value="ECO:0007669"/>
    <property type="project" value="TreeGrafter"/>
</dbReference>
<evidence type="ECO:0000313" key="12">
    <source>
        <dbReference type="Proteomes" id="UP000515146"/>
    </source>
</evidence>
<dbReference type="InterPro" id="IPR036345">
    <property type="entry name" value="ExoRNase_PH_dom2_sf"/>
</dbReference>
<evidence type="ECO:0000256" key="1">
    <source>
        <dbReference type="ARBA" id="ARBA00004496"/>
    </source>
</evidence>
<dbReference type="InParanoid" id="A0A6P6Y8S4"/>
<evidence type="ECO:0000256" key="2">
    <source>
        <dbReference type="ARBA" id="ARBA00004604"/>
    </source>
</evidence>
<dbReference type="GO" id="GO:0000177">
    <property type="term" value="C:cytoplasmic exosome (RNase complex)"/>
    <property type="evidence" value="ECO:0007669"/>
    <property type="project" value="TreeGrafter"/>
</dbReference>
<protein>
    <recommendedName>
        <fullName evidence="9">Ribosomal RNA-processing protein 43</fullName>
    </recommendedName>
</protein>
<dbReference type="GO" id="GO:0034473">
    <property type="term" value="P:U1 snRNA 3'-end processing"/>
    <property type="evidence" value="ECO:0007669"/>
    <property type="project" value="TreeGrafter"/>
</dbReference>
<evidence type="ECO:0000256" key="6">
    <source>
        <dbReference type="ARBA" id="ARBA00022835"/>
    </source>
</evidence>
<dbReference type="Gene3D" id="3.30.230.70">
    <property type="entry name" value="GHMP Kinase, N-terminal domain"/>
    <property type="match status" value="1"/>
</dbReference>
<comment type="subcellular location">
    <subcellularLocation>
        <location evidence="1">Cytoplasm</location>
    </subcellularLocation>
    <subcellularLocation>
        <location evidence="2">Nucleus</location>
        <location evidence="2">Nucleolus</location>
    </subcellularLocation>
</comment>
<dbReference type="Pfam" id="PF03725">
    <property type="entry name" value="RNase_PH_C"/>
    <property type="match status" value="1"/>
</dbReference>
<dbReference type="InterPro" id="IPR015847">
    <property type="entry name" value="ExoRNase_PH_dom2"/>
</dbReference>
<dbReference type="OrthoDB" id="45882at2759"/>
<dbReference type="GO" id="GO:0005730">
    <property type="term" value="C:nucleolus"/>
    <property type="evidence" value="ECO:0007669"/>
    <property type="project" value="UniProtKB-SubCell"/>
</dbReference>
<dbReference type="GO" id="GO:0071038">
    <property type="term" value="P:TRAMP-dependent tRNA surveillance pathway"/>
    <property type="evidence" value="ECO:0007669"/>
    <property type="project" value="TreeGrafter"/>
</dbReference>
<evidence type="ECO:0000256" key="3">
    <source>
        <dbReference type="ARBA" id="ARBA00006678"/>
    </source>
</evidence>
<dbReference type="InterPro" id="IPR050590">
    <property type="entry name" value="Exosome_comp_Rrp42_subfam"/>
</dbReference>
<reference evidence="13" key="1">
    <citation type="submission" date="2025-08" db="UniProtKB">
        <authorList>
            <consortium name="RefSeq"/>
        </authorList>
    </citation>
    <scope>IDENTIFICATION</scope>
    <source>
        <strain evidence="13">Airmid</strain>
    </source>
</reference>
<evidence type="ECO:0000256" key="4">
    <source>
        <dbReference type="ARBA" id="ARBA00022490"/>
    </source>
</evidence>
<keyword evidence="8" id="KW-0539">Nucleus</keyword>
<dbReference type="GO" id="GO:0035925">
    <property type="term" value="F:mRNA 3'-UTR AU-rich region binding"/>
    <property type="evidence" value="ECO:0007669"/>
    <property type="project" value="TreeGrafter"/>
</dbReference>
<comment type="similarity">
    <text evidence="3">Belongs to the RNase PH family.</text>
</comment>
<sequence>MMAELFKILQPLQFIQTILNSGKRADGRKFDESRHVLISCDCVTSANGSALIKFGTSSVICGITTSLVKPTTIKPDEGIIEIDVRFSNTGSNELENPDRTTISGYVRECVRKILSHSKCINLKQLCLIPRKYCWKIMLEIICLNMDGSIVDLSLLASLVALKQCNLRKYEIDNEFDLITMTNEFEKINIRTYPMLCTFVIIDKHLLIDPTMNEEELSNSIIRMAIDPDQPSDSDCIYLLEATGSCTIDENLLKNIHMKTMKRAKFLRSVMIKYTEKQQNNDDDCQFETMQL</sequence>
<evidence type="ECO:0000259" key="10">
    <source>
        <dbReference type="Pfam" id="PF01138"/>
    </source>
</evidence>
<dbReference type="KEGG" id="dpte:113795697"/>
<dbReference type="InterPro" id="IPR020568">
    <property type="entry name" value="Ribosomal_Su5_D2-typ_SF"/>
</dbReference>
<feature type="domain" description="Exoribonuclease phosphorolytic" evidence="10">
    <location>
        <begin position="32"/>
        <end position="165"/>
    </location>
</feature>
<dbReference type="InterPro" id="IPR001247">
    <property type="entry name" value="ExoRNase_PH_dom1"/>
</dbReference>
<name>A0A6P6Y8S4_DERPT</name>
<keyword evidence="4" id="KW-0963">Cytoplasm</keyword>
<dbReference type="RefSeq" id="XP_027201705.1">
    <property type="nucleotide sequence ID" value="XM_027345904.1"/>
</dbReference>
<proteinExistence type="inferred from homology"/>
<gene>
    <name evidence="13" type="primary">LOC113795697</name>
</gene>
<keyword evidence="12" id="KW-1185">Reference proteome</keyword>
<evidence type="ECO:0000313" key="13">
    <source>
        <dbReference type="RefSeq" id="XP_027201705.1"/>
    </source>
</evidence>
<evidence type="ECO:0000256" key="9">
    <source>
        <dbReference type="ARBA" id="ARBA00030617"/>
    </source>
</evidence>
<dbReference type="AlphaFoldDB" id="A0A6P6Y8S4"/>
<dbReference type="GO" id="GO:0016075">
    <property type="term" value="P:rRNA catabolic process"/>
    <property type="evidence" value="ECO:0007669"/>
    <property type="project" value="TreeGrafter"/>
</dbReference>
<dbReference type="OMA" id="MQPGEPF"/>
<dbReference type="GO" id="GO:0071035">
    <property type="term" value="P:nuclear polyadenylation-dependent rRNA catabolic process"/>
    <property type="evidence" value="ECO:0007669"/>
    <property type="project" value="TreeGrafter"/>
</dbReference>
<accession>A0A6P6Y8S4</accession>
<dbReference type="SUPFAM" id="SSF54211">
    <property type="entry name" value="Ribosomal protein S5 domain 2-like"/>
    <property type="match status" value="1"/>
</dbReference>
<evidence type="ECO:0000256" key="5">
    <source>
        <dbReference type="ARBA" id="ARBA00022552"/>
    </source>
</evidence>
<keyword evidence="7" id="KW-0694">RNA-binding</keyword>
<dbReference type="Proteomes" id="UP000515146">
    <property type="component" value="Unplaced"/>
</dbReference>
<keyword evidence="5" id="KW-0698">rRNA processing</keyword>
<evidence type="ECO:0000256" key="7">
    <source>
        <dbReference type="ARBA" id="ARBA00022884"/>
    </source>
</evidence>
<dbReference type="PANTHER" id="PTHR11097:SF9">
    <property type="entry name" value="EXOSOME COMPLEX COMPONENT RRP43"/>
    <property type="match status" value="1"/>
</dbReference>
<evidence type="ECO:0000259" key="11">
    <source>
        <dbReference type="Pfam" id="PF03725"/>
    </source>
</evidence>
<dbReference type="GO" id="GO:0000467">
    <property type="term" value="P:exonucleolytic trimming to generate mature 3'-end of 5.8S rRNA from tricistronic rRNA transcript (SSU-rRNA, 5.8S rRNA, LSU-rRNA)"/>
    <property type="evidence" value="ECO:0007669"/>
    <property type="project" value="TreeGrafter"/>
</dbReference>
<dbReference type="PANTHER" id="PTHR11097">
    <property type="entry name" value="EXOSOME COMPLEX EXONUCLEASE RIBOSOMAL RNA PROCESSING PROTEIN"/>
    <property type="match status" value="1"/>
</dbReference>
<evidence type="ECO:0000256" key="8">
    <source>
        <dbReference type="ARBA" id="ARBA00023242"/>
    </source>
</evidence>
<dbReference type="GO" id="GO:0034476">
    <property type="term" value="P:U5 snRNA 3'-end processing"/>
    <property type="evidence" value="ECO:0007669"/>
    <property type="project" value="TreeGrafter"/>
</dbReference>
<keyword evidence="6" id="KW-0271">Exosome</keyword>
<feature type="domain" description="Exoribonuclease phosphorolytic" evidence="11">
    <location>
        <begin position="192"/>
        <end position="253"/>
    </location>
</feature>
<dbReference type="InterPro" id="IPR027408">
    <property type="entry name" value="PNPase/RNase_PH_dom_sf"/>
</dbReference>
<organism evidence="12 13">
    <name type="scientific">Dermatophagoides pteronyssinus</name>
    <name type="common">European house dust mite</name>
    <dbReference type="NCBI Taxonomy" id="6956"/>
    <lineage>
        <taxon>Eukaryota</taxon>
        <taxon>Metazoa</taxon>
        <taxon>Ecdysozoa</taxon>
        <taxon>Arthropoda</taxon>
        <taxon>Chelicerata</taxon>
        <taxon>Arachnida</taxon>
        <taxon>Acari</taxon>
        <taxon>Acariformes</taxon>
        <taxon>Sarcoptiformes</taxon>
        <taxon>Astigmata</taxon>
        <taxon>Psoroptidia</taxon>
        <taxon>Analgoidea</taxon>
        <taxon>Pyroglyphidae</taxon>
        <taxon>Dermatophagoidinae</taxon>
        <taxon>Dermatophagoides</taxon>
    </lineage>
</organism>